<reference evidence="1" key="1">
    <citation type="submission" date="2018-01" db="EMBL/GenBank/DDBJ databases">
        <authorList>
            <person name="Gaut B.S."/>
            <person name="Morton B.R."/>
            <person name="Clegg M.T."/>
            <person name="Duvall M.R."/>
        </authorList>
    </citation>
    <scope>NUCLEOTIDE SEQUENCE</scope>
    <source>
        <strain evidence="1">95</strain>
    </source>
</reference>
<name>A0A385FBS4_BRAJU</name>
<proteinExistence type="predicted"/>
<organism evidence="1">
    <name type="scientific">Brassica juncea</name>
    <name type="common">Indian mustard</name>
    <name type="synonym">Sinapis juncea</name>
    <dbReference type="NCBI Taxonomy" id="3707"/>
    <lineage>
        <taxon>Eukaryota</taxon>
        <taxon>Viridiplantae</taxon>
        <taxon>Streptophyta</taxon>
        <taxon>Embryophyta</taxon>
        <taxon>Tracheophyta</taxon>
        <taxon>Spermatophyta</taxon>
        <taxon>Magnoliopsida</taxon>
        <taxon>eudicotyledons</taxon>
        <taxon>Gunneridae</taxon>
        <taxon>Pentapetalae</taxon>
        <taxon>rosids</taxon>
        <taxon>malvids</taxon>
        <taxon>Brassicales</taxon>
        <taxon>Brassicaceae</taxon>
        <taxon>Brassiceae</taxon>
        <taxon>Brassica</taxon>
    </lineage>
</organism>
<evidence type="ECO:0000313" key="1">
    <source>
        <dbReference type="EMBL" id="AXU99052.1"/>
    </source>
</evidence>
<sequence length="113" mass="13163">MPNLVKGLESVFCLGRNPTKERMRYSINSTCWYSLGRMLRTASKGLLYNKCIMSTRTSVYFIINLMNEFQDIGLSYYHRLFKRISCSSIKNSAFSWILGFKYPWIGCLLTGFI</sequence>
<keyword evidence="1" id="KW-0496">Mitochondrion</keyword>
<protein>
    <submittedName>
        <fullName evidence="1">Uncharacterized protein</fullName>
    </submittedName>
</protein>
<dbReference type="AlphaFoldDB" id="A0A385FBS4"/>
<dbReference type="EMBL" id="MG872829">
    <property type="protein sequence ID" value="AXU99052.1"/>
    <property type="molecule type" value="Genomic_DNA"/>
</dbReference>
<gene>
    <name evidence="1" type="primary">orf113b</name>
</gene>
<geneLocation type="mitochondrion" evidence="1"/>
<accession>A0A385FBS4</accession>